<comment type="caution">
    <text evidence="2">The sequence shown here is derived from an EMBL/GenBank/DDBJ whole genome shotgun (WGS) entry which is preliminary data.</text>
</comment>
<sequence length="240" mass="28307">MEKNKTGKYFKYAFGEIILVVIGILIALTLSNWNDHRKERIKEKLVLKEISNSINSDLKFFENTLDYRLGLKKEGLDELMRMIGENEKAVSYDTIMKFYDKSETDISINYDSGPYDAVKNYGLEVISNDSLRKLIIKNYEVLFPALKKFGDKTPDLLNPFIEKLKIKVFKKVTSQNDKNVWFLIDTPKDEEILTNSDFKNILSYQDRKYSNYKSRLNYVRKEMIKLNENIIKELEHLNKK</sequence>
<protein>
    <submittedName>
        <fullName evidence="2">DUF6090 family protein</fullName>
    </submittedName>
</protein>
<keyword evidence="1" id="KW-1133">Transmembrane helix</keyword>
<name>A0ABW5WMD3_9FLAO</name>
<organism evidence="2 3">
    <name type="scientific">Lacinutrix iliipiscaria</name>
    <dbReference type="NCBI Taxonomy" id="1230532"/>
    <lineage>
        <taxon>Bacteria</taxon>
        <taxon>Pseudomonadati</taxon>
        <taxon>Bacteroidota</taxon>
        <taxon>Flavobacteriia</taxon>
        <taxon>Flavobacteriales</taxon>
        <taxon>Flavobacteriaceae</taxon>
        <taxon>Lacinutrix</taxon>
    </lineage>
</organism>
<gene>
    <name evidence="2" type="ORF">ACFS5M_06995</name>
</gene>
<dbReference type="EMBL" id="JBHUOV010000001">
    <property type="protein sequence ID" value="MFD2823411.1"/>
    <property type="molecule type" value="Genomic_DNA"/>
</dbReference>
<dbReference type="InterPro" id="IPR045749">
    <property type="entry name" value="DUF6090"/>
</dbReference>
<dbReference type="Pfam" id="PF19578">
    <property type="entry name" value="DUF6090"/>
    <property type="match status" value="1"/>
</dbReference>
<evidence type="ECO:0000313" key="3">
    <source>
        <dbReference type="Proteomes" id="UP001597533"/>
    </source>
</evidence>
<dbReference type="Proteomes" id="UP001597533">
    <property type="component" value="Unassembled WGS sequence"/>
</dbReference>
<proteinExistence type="predicted"/>
<reference evidence="3" key="1">
    <citation type="journal article" date="2019" name="Int. J. Syst. Evol. Microbiol.">
        <title>The Global Catalogue of Microorganisms (GCM) 10K type strain sequencing project: providing services to taxonomists for standard genome sequencing and annotation.</title>
        <authorList>
            <consortium name="The Broad Institute Genomics Platform"/>
            <consortium name="The Broad Institute Genome Sequencing Center for Infectious Disease"/>
            <person name="Wu L."/>
            <person name="Ma J."/>
        </authorList>
    </citation>
    <scope>NUCLEOTIDE SEQUENCE [LARGE SCALE GENOMIC DNA]</scope>
    <source>
        <strain evidence="3">KCTC 32141</strain>
    </source>
</reference>
<evidence type="ECO:0000313" key="2">
    <source>
        <dbReference type="EMBL" id="MFD2823411.1"/>
    </source>
</evidence>
<evidence type="ECO:0000256" key="1">
    <source>
        <dbReference type="SAM" id="Phobius"/>
    </source>
</evidence>
<feature type="transmembrane region" description="Helical" evidence="1">
    <location>
        <begin position="12"/>
        <end position="33"/>
    </location>
</feature>
<keyword evidence="3" id="KW-1185">Reference proteome</keyword>
<accession>A0ABW5WMD3</accession>
<keyword evidence="1" id="KW-0812">Transmembrane</keyword>
<keyword evidence="1" id="KW-0472">Membrane</keyword>